<feature type="chain" id="PRO_5024306888" evidence="2">
    <location>
        <begin position="16"/>
        <end position="150"/>
    </location>
</feature>
<dbReference type="AlphaFoldDB" id="A0A5P1DZK1"/>
<reference evidence="4" key="1">
    <citation type="journal article" date="2017" name="Nat. Commun.">
        <title>The asparagus genome sheds light on the origin and evolution of a young Y chromosome.</title>
        <authorList>
            <person name="Harkess A."/>
            <person name="Zhou J."/>
            <person name="Xu C."/>
            <person name="Bowers J.E."/>
            <person name="Van der Hulst R."/>
            <person name="Ayyampalayam S."/>
            <person name="Mercati F."/>
            <person name="Riccardi P."/>
            <person name="McKain M.R."/>
            <person name="Kakrana A."/>
            <person name="Tang H."/>
            <person name="Ray J."/>
            <person name="Groenendijk J."/>
            <person name="Arikit S."/>
            <person name="Mathioni S.M."/>
            <person name="Nakano M."/>
            <person name="Shan H."/>
            <person name="Telgmann-Rauber A."/>
            <person name="Kanno A."/>
            <person name="Yue Z."/>
            <person name="Chen H."/>
            <person name="Li W."/>
            <person name="Chen Y."/>
            <person name="Xu X."/>
            <person name="Zhang Y."/>
            <person name="Luo S."/>
            <person name="Chen H."/>
            <person name="Gao J."/>
            <person name="Mao Z."/>
            <person name="Pires J.C."/>
            <person name="Luo M."/>
            <person name="Kudrna D."/>
            <person name="Wing R.A."/>
            <person name="Meyers B.C."/>
            <person name="Yi K."/>
            <person name="Kong H."/>
            <person name="Lavrijsen P."/>
            <person name="Sunseri F."/>
            <person name="Falavigna A."/>
            <person name="Ye Y."/>
            <person name="Leebens-Mack J.H."/>
            <person name="Chen G."/>
        </authorList>
    </citation>
    <scope>NUCLEOTIDE SEQUENCE [LARGE SCALE GENOMIC DNA]</scope>
    <source>
        <strain evidence="4">cv. DH0086</strain>
    </source>
</reference>
<organism evidence="3 4">
    <name type="scientific">Asparagus officinalis</name>
    <name type="common">Garden asparagus</name>
    <dbReference type="NCBI Taxonomy" id="4686"/>
    <lineage>
        <taxon>Eukaryota</taxon>
        <taxon>Viridiplantae</taxon>
        <taxon>Streptophyta</taxon>
        <taxon>Embryophyta</taxon>
        <taxon>Tracheophyta</taxon>
        <taxon>Spermatophyta</taxon>
        <taxon>Magnoliopsida</taxon>
        <taxon>Liliopsida</taxon>
        <taxon>Asparagales</taxon>
        <taxon>Asparagaceae</taxon>
        <taxon>Asparagoideae</taxon>
        <taxon>Asparagus</taxon>
    </lineage>
</organism>
<keyword evidence="4" id="KW-1185">Reference proteome</keyword>
<evidence type="ECO:0000313" key="4">
    <source>
        <dbReference type="Proteomes" id="UP000243459"/>
    </source>
</evidence>
<feature type="signal peptide" evidence="2">
    <location>
        <begin position="1"/>
        <end position="15"/>
    </location>
</feature>
<feature type="region of interest" description="Disordered" evidence="1">
    <location>
        <begin position="73"/>
        <end position="100"/>
    </location>
</feature>
<gene>
    <name evidence="3" type="ORF">A4U43_C10F450</name>
</gene>
<accession>A0A5P1DZK1</accession>
<evidence type="ECO:0000256" key="2">
    <source>
        <dbReference type="SAM" id="SignalP"/>
    </source>
</evidence>
<dbReference type="Proteomes" id="UP000243459">
    <property type="component" value="Chromosome 10"/>
</dbReference>
<evidence type="ECO:0000313" key="3">
    <source>
        <dbReference type="EMBL" id="ONK55734.1"/>
    </source>
</evidence>
<dbReference type="Gramene" id="ONK55734">
    <property type="protein sequence ID" value="ONK55734"/>
    <property type="gene ID" value="A4U43_C10F450"/>
</dbReference>
<evidence type="ECO:0000256" key="1">
    <source>
        <dbReference type="SAM" id="MobiDB-lite"/>
    </source>
</evidence>
<proteinExistence type="predicted"/>
<sequence>MAFLMPAMVLSTVLSGYLIDGQSCSSSSRDWKIEFIHKTYSHDSGCRFDGIIIGHVLAPSSAATKGSDKITLLPPSGRRSHLPPEASGAKRRGVERSKARKRSMVCLKGLASSALYLMKKARQFQKWHVSDEYVNAAEGVEPYFSIPVVA</sequence>
<name>A0A5P1DZK1_ASPOF</name>
<protein>
    <submittedName>
        <fullName evidence="3">Uncharacterized protein</fullName>
    </submittedName>
</protein>
<dbReference type="EMBL" id="CM007390">
    <property type="protein sequence ID" value="ONK55734.1"/>
    <property type="molecule type" value="Genomic_DNA"/>
</dbReference>
<keyword evidence="2" id="KW-0732">Signal</keyword>